<dbReference type="GO" id="GO:0000294">
    <property type="term" value="P:nuclear-transcribed mRNA catabolic process, RNase MRP-dependent"/>
    <property type="evidence" value="ECO:0007669"/>
    <property type="project" value="TreeGrafter"/>
</dbReference>
<comment type="caution">
    <text evidence="3">The sequence shown here is derived from an EMBL/GenBank/DDBJ whole genome shotgun (WGS) entry which is preliminary data.</text>
</comment>
<dbReference type="InterPro" id="IPR049128">
    <property type="entry name" value="Pop8-like_dom"/>
</dbReference>
<dbReference type="GO" id="GO:0000171">
    <property type="term" value="F:ribonuclease MRP activity"/>
    <property type="evidence" value="ECO:0007669"/>
    <property type="project" value="TreeGrafter"/>
</dbReference>
<feature type="compositionally biased region" description="Basic residues" evidence="1">
    <location>
        <begin position="31"/>
        <end position="42"/>
    </location>
</feature>
<evidence type="ECO:0000259" key="2">
    <source>
        <dbReference type="Pfam" id="PF20976"/>
    </source>
</evidence>
<dbReference type="GO" id="GO:0005655">
    <property type="term" value="C:nucleolar ribonuclease P complex"/>
    <property type="evidence" value="ECO:0007669"/>
    <property type="project" value="InterPro"/>
</dbReference>
<sequence length="170" mass="18255">MATDESLPDITETTAITDPTTQPSTTTTKGPNKKTRKKRKRAPKTHILAQFTLRNPPWSYIHLQHLTTHSPATSTTALLDAVTAHLQITAALTQFLGLHGAAIPIDILKTEGAEVWIRVPAEDHSAVLAAVGGWYYGATARRNASATVPSASTPALCNANANPRNRESMP</sequence>
<dbReference type="InterPro" id="IPR020347">
    <property type="entry name" value="Pop8"/>
</dbReference>
<proteinExistence type="predicted"/>
<dbReference type="Pfam" id="PF20976">
    <property type="entry name" value="Pop8"/>
    <property type="match status" value="1"/>
</dbReference>
<feature type="region of interest" description="Disordered" evidence="1">
    <location>
        <begin position="150"/>
        <end position="170"/>
    </location>
</feature>
<organism evidence="3 4">
    <name type="scientific">Friedmanniomyces endolithicus</name>
    <dbReference type="NCBI Taxonomy" id="329885"/>
    <lineage>
        <taxon>Eukaryota</taxon>
        <taxon>Fungi</taxon>
        <taxon>Dikarya</taxon>
        <taxon>Ascomycota</taxon>
        <taxon>Pezizomycotina</taxon>
        <taxon>Dothideomycetes</taxon>
        <taxon>Dothideomycetidae</taxon>
        <taxon>Mycosphaerellales</taxon>
        <taxon>Teratosphaeriaceae</taxon>
        <taxon>Friedmanniomyces</taxon>
    </lineage>
</organism>
<evidence type="ECO:0000313" key="3">
    <source>
        <dbReference type="EMBL" id="KAK0308268.1"/>
    </source>
</evidence>
<evidence type="ECO:0000256" key="1">
    <source>
        <dbReference type="SAM" id="MobiDB-lite"/>
    </source>
</evidence>
<evidence type="ECO:0000313" key="4">
    <source>
        <dbReference type="Proteomes" id="UP001168146"/>
    </source>
</evidence>
<dbReference type="PANTHER" id="PTHR28173:SF1">
    <property type="entry name" value="RIBONUCLEASES P_MRP PROTEIN SUBUNIT POP8"/>
    <property type="match status" value="1"/>
</dbReference>
<dbReference type="GO" id="GO:0000172">
    <property type="term" value="C:ribonuclease MRP complex"/>
    <property type="evidence" value="ECO:0007669"/>
    <property type="project" value="InterPro"/>
</dbReference>
<feature type="region of interest" description="Disordered" evidence="1">
    <location>
        <begin position="1"/>
        <end position="42"/>
    </location>
</feature>
<reference evidence="3" key="1">
    <citation type="submission" date="2021-12" db="EMBL/GenBank/DDBJ databases">
        <title>Black yeast isolated from Biological Soil Crust.</title>
        <authorList>
            <person name="Kurbessoian T."/>
        </authorList>
    </citation>
    <scope>NUCLEOTIDE SEQUENCE</scope>
    <source>
        <strain evidence="3">CCFEE 5208</strain>
    </source>
</reference>
<dbReference type="GO" id="GO:0008033">
    <property type="term" value="P:tRNA processing"/>
    <property type="evidence" value="ECO:0007669"/>
    <property type="project" value="InterPro"/>
</dbReference>
<dbReference type="GO" id="GO:0034965">
    <property type="term" value="P:intronic box C/D snoRNA processing"/>
    <property type="evidence" value="ECO:0007669"/>
    <property type="project" value="TreeGrafter"/>
</dbReference>
<name>A0AAN6F7L7_9PEZI</name>
<gene>
    <name evidence="3" type="ORF">LTR82_015602</name>
</gene>
<accession>A0AAN6F7L7</accession>
<feature type="compositionally biased region" description="Low complexity" evidence="1">
    <location>
        <begin position="11"/>
        <end position="30"/>
    </location>
</feature>
<dbReference type="AlphaFoldDB" id="A0AAN6F7L7"/>
<protein>
    <recommendedName>
        <fullName evidence="2">Ribonucleases P/MRP subunit Pop8-like domain-containing protein</fullName>
    </recommendedName>
</protein>
<dbReference type="EMBL" id="JASUXU010000088">
    <property type="protein sequence ID" value="KAK0308268.1"/>
    <property type="molecule type" value="Genomic_DNA"/>
</dbReference>
<dbReference type="PANTHER" id="PTHR28173">
    <property type="entry name" value="RIBONUCLEASES P/MRP PROTEIN SUBUNIT POP8"/>
    <property type="match status" value="1"/>
</dbReference>
<dbReference type="GO" id="GO:0004526">
    <property type="term" value="F:ribonuclease P activity"/>
    <property type="evidence" value="ECO:0007669"/>
    <property type="project" value="TreeGrafter"/>
</dbReference>
<dbReference type="Proteomes" id="UP001168146">
    <property type="component" value="Unassembled WGS sequence"/>
</dbReference>
<feature type="domain" description="Ribonucleases P/MRP subunit Pop8-like" evidence="2">
    <location>
        <begin position="57"/>
        <end position="134"/>
    </location>
</feature>